<evidence type="ECO:0000259" key="2">
    <source>
        <dbReference type="Pfam" id="PF03184"/>
    </source>
</evidence>
<dbReference type="EMBL" id="BMAU01021244">
    <property type="protein sequence ID" value="GFY04293.1"/>
    <property type="molecule type" value="Genomic_DNA"/>
</dbReference>
<name>A0A8X6SC44_TRICX</name>
<feature type="domain" description="HTH psq-type" evidence="3">
    <location>
        <begin position="9"/>
        <end position="55"/>
    </location>
</feature>
<dbReference type="InterPro" id="IPR004875">
    <property type="entry name" value="DDE_SF_endonuclease_dom"/>
</dbReference>
<feature type="domain" description="DDE-1" evidence="2">
    <location>
        <begin position="150"/>
        <end position="244"/>
    </location>
</feature>
<dbReference type="Proteomes" id="UP000887159">
    <property type="component" value="Unassembled WGS sequence"/>
</dbReference>
<dbReference type="GO" id="GO:0005634">
    <property type="term" value="C:nucleus"/>
    <property type="evidence" value="ECO:0007669"/>
    <property type="project" value="UniProtKB-SubCell"/>
</dbReference>
<evidence type="ECO:0000259" key="3">
    <source>
        <dbReference type="Pfam" id="PF04218"/>
    </source>
</evidence>
<evidence type="ECO:0000313" key="5">
    <source>
        <dbReference type="Proteomes" id="UP000887159"/>
    </source>
</evidence>
<dbReference type="PANTHER" id="PTHR19303">
    <property type="entry name" value="TRANSPOSON"/>
    <property type="match status" value="1"/>
</dbReference>
<comment type="subcellular location">
    <subcellularLocation>
        <location evidence="1">Nucleus</location>
    </subcellularLocation>
</comment>
<dbReference type="AlphaFoldDB" id="A0A8X6SC44"/>
<comment type="caution">
    <text evidence="4">The sequence shown here is derived from an EMBL/GenBank/DDBJ whole genome shotgun (WGS) entry which is preliminary data.</text>
</comment>
<proteinExistence type="predicted"/>
<dbReference type="SUPFAM" id="SSF46689">
    <property type="entry name" value="Homeodomain-like"/>
    <property type="match status" value="1"/>
</dbReference>
<dbReference type="Pfam" id="PF03184">
    <property type="entry name" value="DDE_1"/>
    <property type="match status" value="1"/>
</dbReference>
<gene>
    <name evidence="4" type="ORF">TNCV_4413811</name>
</gene>
<dbReference type="InterPro" id="IPR007889">
    <property type="entry name" value="HTH_Psq"/>
</dbReference>
<accession>A0A8X6SC44</accession>
<dbReference type="Gene3D" id="1.10.10.60">
    <property type="entry name" value="Homeodomain-like"/>
    <property type="match status" value="2"/>
</dbReference>
<evidence type="ECO:0000256" key="1">
    <source>
        <dbReference type="ARBA" id="ARBA00004123"/>
    </source>
</evidence>
<evidence type="ECO:0000313" key="4">
    <source>
        <dbReference type="EMBL" id="GFY04293.1"/>
    </source>
</evidence>
<dbReference type="GO" id="GO:0003677">
    <property type="term" value="F:DNA binding"/>
    <property type="evidence" value="ECO:0007669"/>
    <property type="project" value="InterPro"/>
</dbReference>
<dbReference type="InterPro" id="IPR050863">
    <property type="entry name" value="CenT-Element_Derived"/>
</dbReference>
<organism evidence="4 5">
    <name type="scientific">Trichonephila clavipes</name>
    <name type="common">Golden silk orbweaver</name>
    <name type="synonym">Nephila clavipes</name>
    <dbReference type="NCBI Taxonomy" id="2585209"/>
    <lineage>
        <taxon>Eukaryota</taxon>
        <taxon>Metazoa</taxon>
        <taxon>Ecdysozoa</taxon>
        <taxon>Arthropoda</taxon>
        <taxon>Chelicerata</taxon>
        <taxon>Arachnida</taxon>
        <taxon>Araneae</taxon>
        <taxon>Araneomorphae</taxon>
        <taxon>Entelegynae</taxon>
        <taxon>Araneoidea</taxon>
        <taxon>Nephilidae</taxon>
        <taxon>Trichonephila</taxon>
    </lineage>
</organism>
<dbReference type="Pfam" id="PF04218">
    <property type="entry name" value="CENP-B_N"/>
    <property type="match status" value="1"/>
</dbReference>
<sequence>MDPKRHGVSRTVLTINTKREMIAKVESGQKMADVARQYGLNRSTVCTILAKKDIIKKTQEAEGVTKITSVKQGSAIHEKMERLLLFWINEREMKRDETSMPIIQEMARGFFEKLKENKLQSASAEKEAAEKYCLKFQEFFETKGYRLQQNRLTLLLGANASGDMKLKSLLVYHFENPRALKKFIIKSKLPVMWRSNQRAWVTHDLFKEWLFKVCALSIKDNLDTNDLPLKALLLLNNAPGHPKDLKNNLLTDFTWLTVQFYLRIRFH</sequence>
<dbReference type="InterPro" id="IPR009057">
    <property type="entry name" value="Homeodomain-like_sf"/>
</dbReference>
<reference evidence="4" key="1">
    <citation type="submission" date="2020-08" db="EMBL/GenBank/DDBJ databases">
        <title>Multicomponent nature underlies the extraordinary mechanical properties of spider dragline silk.</title>
        <authorList>
            <person name="Kono N."/>
            <person name="Nakamura H."/>
            <person name="Mori M."/>
            <person name="Yoshida Y."/>
            <person name="Ohtoshi R."/>
            <person name="Malay A.D."/>
            <person name="Moran D.A.P."/>
            <person name="Tomita M."/>
            <person name="Numata K."/>
            <person name="Arakawa K."/>
        </authorList>
    </citation>
    <scope>NUCLEOTIDE SEQUENCE</scope>
</reference>
<dbReference type="PANTHER" id="PTHR19303:SF27">
    <property type="entry name" value="HTH CENPB-TYPE DOMAIN-CONTAINING PROTEIN"/>
    <property type="match status" value="1"/>
</dbReference>
<protein>
    <submittedName>
        <fullName evidence="4">Tigger transposable element-derived protein 1-like protein</fullName>
    </submittedName>
</protein>
<keyword evidence="5" id="KW-1185">Reference proteome</keyword>